<protein>
    <recommendedName>
        <fullName evidence="6">RlpA-like protein double-psi beta-barrel domain-containing protein</fullName>
    </recommendedName>
</protein>
<keyword evidence="5" id="KW-1185">Reference proteome</keyword>
<dbReference type="Proteomes" id="UP000250140">
    <property type="component" value="Unassembled WGS sequence"/>
</dbReference>
<name>A0A8E2JU14_9PEZI</name>
<evidence type="ECO:0000256" key="1">
    <source>
        <dbReference type="ARBA" id="ARBA00022729"/>
    </source>
</evidence>
<reference evidence="4 5" key="1">
    <citation type="journal article" date="2016" name="Nat. Commun.">
        <title>Ectomycorrhizal ecology is imprinted in the genome of the dominant symbiotic fungus Cenococcum geophilum.</title>
        <authorList>
            <consortium name="DOE Joint Genome Institute"/>
            <person name="Peter M."/>
            <person name="Kohler A."/>
            <person name="Ohm R.A."/>
            <person name="Kuo A."/>
            <person name="Krutzmann J."/>
            <person name="Morin E."/>
            <person name="Arend M."/>
            <person name="Barry K.W."/>
            <person name="Binder M."/>
            <person name="Choi C."/>
            <person name="Clum A."/>
            <person name="Copeland A."/>
            <person name="Grisel N."/>
            <person name="Haridas S."/>
            <person name="Kipfer T."/>
            <person name="LaButti K."/>
            <person name="Lindquist E."/>
            <person name="Lipzen A."/>
            <person name="Maire R."/>
            <person name="Meier B."/>
            <person name="Mihaltcheva S."/>
            <person name="Molinier V."/>
            <person name="Murat C."/>
            <person name="Poggeler S."/>
            <person name="Quandt C.A."/>
            <person name="Sperisen C."/>
            <person name="Tritt A."/>
            <person name="Tisserant E."/>
            <person name="Crous P.W."/>
            <person name="Henrissat B."/>
            <person name="Nehls U."/>
            <person name="Egli S."/>
            <person name="Spatafora J.W."/>
            <person name="Grigoriev I.V."/>
            <person name="Martin F.M."/>
        </authorList>
    </citation>
    <scope>NUCLEOTIDE SEQUENCE [LARGE SCALE GENOMIC DNA]</scope>
    <source>
        <strain evidence="4 5">CBS 207.34</strain>
    </source>
</reference>
<feature type="region of interest" description="Disordered" evidence="2">
    <location>
        <begin position="1"/>
        <end position="24"/>
    </location>
</feature>
<keyword evidence="3" id="KW-0812">Transmembrane</keyword>
<dbReference type="InterPro" id="IPR051477">
    <property type="entry name" value="Expansin_CellWall"/>
</dbReference>
<feature type="transmembrane region" description="Helical" evidence="3">
    <location>
        <begin position="69"/>
        <end position="91"/>
    </location>
</feature>
<gene>
    <name evidence="4" type="ORF">AOQ84DRAFT_397478</name>
</gene>
<dbReference type="InterPro" id="IPR036908">
    <property type="entry name" value="RlpA-like_sf"/>
</dbReference>
<dbReference type="OrthoDB" id="623670at2759"/>
<dbReference type="EMBL" id="KV749472">
    <property type="protein sequence ID" value="OCL09272.1"/>
    <property type="molecule type" value="Genomic_DNA"/>
</dbReference>
<dbReference type="PANTHER" id="PTHR31836">
    <property type="match status" value="1"/>
</dbReference>
<evidence type="ECO:0000313" key="4">
    <source>
        <dbReference type="EMBL" id="OCL09272.1"/>
    </source>
</evidence>
<keyword evidence="3" id="KW-0472">Membrane</keyword>
<dbReference type="CDD" id="cd22191">
    <property type="entry name" value="DPBB_RlpA_EXP_N-like"/>
    <property type="match status" value="1"/>
</dbReference>
<accession>A0A8E2JU14</accession>
<evidence type="ECO:0000313" key="5">
    <source>
        <dbReference type="Proteomes" id="UP000250140"/>
    </source>
</evidence>
<keyword evidence="1" id="KW-0732">Signal</keyword>
<keyword evidence="3" id="KW-1133">Transmembrane helix</keyword>
<dbReference type="Gene3D" id="2.40.40.10">
    <property type="entry name" value="RlpA-like domain"/>
    <property type="match status" value="1"/>
</dbReference>
<dbReference type="AlphaFoldDB" id="A0A8E2JU14"/>
<proteinExistence type="predicted"/>
<evidence type="ECO:0008006" key="6">
    <source>
        <dbReference type="Google" id="ProtNLM"/>
    </source>
</evidence>
<evidence type="ECO:0000256" key="2">
    <source>
        <dbReference type="SAM" id="MobiDB-lite"/>
    </source>
</evidence>
<dbReference type="PANTHER" id="PTHR31836:SF28">
    <property type="entry name" value="SRCR DOMAIN-CONTAINING PROTEIN-RELATED"/>
    <property type="match status" value="1"/>
</dbReference>
<evidence type="ECO:0000256" key="3">
    <source>
        <dbReference type="SAM" id="Phobius"/>
    </source>
</evidence>
<organism evidence="4 5">
    <name type="scientific">Glonium stellatum</name>
    <dbReference type="NCBI Taxonomy" id="574774"/>
    <lineage>
        <taxon>Eukaryota</taxon>
        <taxon>Fungi</taxon>
        <taxon>Dikarya</taxon>
        <taxon>Ascomycota</taxon>
        <taxon>Pezizomycotina</taxon>
        <taxon>Dothideomycetes</taxon>
        <taxon>Pleosporomycetidae</taxon>
        <taxon>Gloniales</taxon>
        <taxon>Gloniaceae</taxon>
        <taxon>Glonium</taxon>
    </lineage>
</organism>
<sequence length="214" mass="23041">MATVNGIPKEAPPAYTNNGPDWEVPLGEGRKPSRFRIRAGAIGGPTFTDSFNGILSPHRRYFGRSRRTFLIIIGVIFLLILALIIGLAVGLSHKSQHKNLPLPTGSKTYTGDLTYYGTGMGACGVVSSDDDPIVAISHYVFDAVQVGSNPNSNPLCGRKIRAQRNDNGAMKSVDLTVVDRCTGCQPNDLDVSPGMFAKLANPDLGRVSVTWVWL</sequence>
<dbReference type="SUPFAM" id="SSF50685">
    <property type="entry name" value="Barwin-like endoglucanases"/>
    <property type="match status" value="1"/>
</dbReference>